<dbReference type="Gene3D" id="3.10.580.10">
    <property type="entry name" value="CBS-domain"/>
    <property type="match status" value="1"/>
</dbReference>
<keyword evidence="9" id="KW-0732">Signal</keyword>
<gene>
    <name evidence="11" type="ORF">NLJ89_g5696</name>
</gene>
<feature type="region of interest" description="Disordered" evidence="7">
    <location>
        <begin position="355"/>
        <end position="407"/>
    </location>
</feature>
<evidence type="ECO:0000259" key="10">
    <source>
        <dbReference type="PROSITE" id="PS51846"/>
    </source>
</evidence>
<evidence type="ECO:0000256" key="2">
    <source>
        <dbReference type="ARBA" id="ARBA00022692"/>
    </source>
</evidence>
<dbReference type="GO" id="GO:0010960">
    <property type="term" value="P:magnesium ion homeostasis"/>
    <property type="evidence" value="ECO:0007669"/>
    <property type="project" value="InterPro"/>
</dbReference>
<dbReference type="PANTHER" id="PTHR12064:SF97">
    <property type="entry name" value="METAL TRANSPORTER CNNM-5"/>
    <property type="match status" value="1"/>
</dbReference>
<dbReference type="GO" id="GO:0016020">
    <property type="term" value="C:membrane"/>
    <property type="evidence" value="ECO:0007669"/>
    <property type="project" value="UniProtKB-SubCell"/>
</dbReference>
<accession>A0A9W8MX35</accession>
<evidence type="ECO:0000256" key="9">
    <source>
        <dbReference type="SAM" id="SignalP"/>
    </source>
</evidence>
<dbReference type="Proteomes" id="UP001148786">
    <property type="component" value="Unassembled WGS sequence"/>
</dbReference>
<feature type="domain" description="CNNM transmembrane" evidence="10">
    <location>
        <begin position="1"/>
        <end position="183"/>
    </location>
</feature>
<dbReference type="AlphaFoldDB" id="A0A9W8MX35"/>
<evidence type="ECO:0000256" key="1">
    <source>
        <dbReference type="ARBA" id="ARBA00004141"/>
    </source>
</evidence>
<feature type="chain" id="PRO_5040738550" description="CNNM transmembrane domain-containing protein" evidence="9">
    <location>
        <begin position="19"/>
        <end position="407"/>
    </location>
</feature>
<evidence type="ECO:0000313" key="11">
    <source>
        <dbReference type="EMBL" id="KAJ3508545.1"/>
    </source>
</evidence>
<protein>
    <recommendedName>
        <fullName evidence="10">CNNM transmembrane domain-containing protein</fullName>
    </recommendedName>
</protein>
<name>A0A9W8MX35_9AGAR</name>
<dbReference type="InterPro" id="IPR046342">
    <property type="entry name" value="CBS_dom_sf"/>
</dbReference>
<reference evidence="11" key="1">
    <citation type="submission" date="2022-07" db="EMBL/GenBank/DDBJ databases">
        <title>Genome Sequence of Agrocybe chaxingu.</title>
        <authorList>
            <person name="Buettner E."/>
        </authorList>
    </citation>
    <scope>NUCLEOTIDE SEQUENCE</scope>
    <source>
        <strain evidence="11">MP-N11</strain>
    </source>
</reference>
<dbReference type="InterPro" id="IPR045095">
    <property type="entry name" value="ACDP"/>
</dbReference>
<dbReference type="InterPro" id="IPR002550">
    <property type="entry name" value="CNNM"/>
</dbReference>
<dbReference type="GO" id="GO:0005737">
    <property type="term" value="C:cytoplasm"/>
    <property type="evidence" value="ECO:0007669"/>
    <property type="project" value="TreeGrafter"/>
</dbReference>
<keyword evidence="12" id="KW-1185">Reference proteome</keyword>
<comment type="caution">
    <text evidence="11">The sequence shown here is derived from an EMBL/GenBank/DDBJ whole genome shotgun (WGS) entry which is preliminary data.</text>
</comment>
<evidence type="ECO:0000256" key="8">
    <source>
        <dbReference type="SAM" id="Phobius"/>
    </source>
</evidence>
<keyword evidence="3" id="KW-0677">Repeat</keyword>
<feature type="transmembrane region" description="Helical" evidence="8">
    <location>
        <begin position="116"/>
        <end position="137"/>
    </location>
</feature>
<evidence type="ECO:0000256" key="7">
    <source>
        <dbReference type="SAM" id="MobiDB-lite"/>
    </source>
</evidence>
<evidence type="ECO:0000256" key="6">
    <source>
        <dbReference type="PROSITE-ProRule" id="PRU01193"/>
    </source>
</evidence>
<keyword evidence="4 6" id="KW-1133">Transmembrane helix</keyword>
<dbReference type="PANTHER" id="PTHR12064">
    <property type="entry name" value="METAL TRANSPORTER CNNM"/>
    <property type="match status" value="1"/>
</dbReference>
<feature type="transmembrane region" description="Helical" evidence="8">
    <location>
        <begin position="47"/>
        <end position="73"/>
    </location>
</feature>
<evidence type="ECO:0000313" key="12">
    <source>
        <dbReference type="Proteomes" id="UP001148786"/>
    </source>
</evidence>
<dbReference type="FunFam" id="3.10.580.10:FF:000006">
    <property type="entry name" value="DUF21 and CBS domain protein"/>
    <property type="match status" value="1"/>
</dbReference>
<keyword evidence="2 6" id="KW-0812">Transmembrane</keyword>
<feature type="compositionally biased region" description="Basic and acidic residues" evidence="7">
    <location>
        <begin position="355"/>
        <end position="368"/>
    </location>
</feature>
<dbReference type="OrthoDB" id="5353557at2759"/>
<dbReference type="SUPFAM" id="SSF54631">
    <property type="entry name" value="CBS-domain pair"/>
    <property type="match status" value="1"/>
</dbReference>
<dbReference type="Pfam" id="PF01595">
    <property type="entry name" value="CNNM"/>
    <property type="match status" value="1"/>
</dbReference>
<dbReference type="EMBL" id="JANKHO010000552">
    <property type="protein sequence ID" value="KAJ3508545.1"/>
    <property type="molecule type" value="Genomic_DNA"/>
</dbReference>
<feature type="signal peptide" evidence="9">
    <location>
        <begin position="1"/>
        <end position="18"/>
    </location>
</feature>
<evidence type="ECO:0000256" key="4">
    <source>
        <dbReference type="ARBA" id="ARBA00022989"/>
    </source>
</evidence>
<dbReference type="PROSITE" id="PS51846">
    <property type="entry name" value="CNNM"/>
    <property type="match status" value="1"/>
</dbReference>
<feature type="transmembrane region" description="Helical" evidence="8">
    <location>
        <begin position="85"/>
        <end position="110"/>
    </location>
</feature>
<proteinExistence type="predicted"/>
<organism evidence="11 12">
    <name type="scientific">Agrocybe chaxingu</name>
    <dbReference type="NCBI Taxonomy" id="84603"/>
    <lineage>
        <taxon>Eukaryota</taxon>
        <taxon>Fungi</taxon>
        <taxon>Dikarya</taxon>
        <taxon>Basidiomycota</taxon>
        <taxon>Agaricomycotina</taxon>
        <taxon>Agaricomycetes</taxon>
        <taxon>Agaricomycetidae</taxon>
        <taxon>Agaricales</taxon>
        <taxon>Agaricineae</taxon>
        <taxon>Strophariaceae</taxon>
        <taxon>Agrocybe</taxon>
    </lineage>
</organism>
<evidence type="ECO:0000256" key="3">
    <source>
        <dbReference type="ARBA" id="ARBA00022737"/>
    </source>
</evidence>
<evidence type="ECO:0000256" key="5">
    <source>
        <dbReference type="ARBA" id="ARBA00023136"/>
    </source>
</evidence>
<keyword evidence="5 6" id="KW-0472">Membrane</keyword>
<sequence>MRKTNLAPLLFLLRTAIASPFFKTTVVGHGEDGEPAKPGSTEFYTKLIISAVLVLAGGVFAGGRHWVLVVLLLANVIINESLPIFLDGAIGGGVAAVAISTTAIVIFGVIPQALSVRYGLWIGATCAPFVLGMMYLFSPIAWPIAKLLDFALGANEQHTYKKAELKSFLQFHRTGEEPLRDDEIAILNGVLELNTKNVETIMTPLKDTVILSADAILDHKAVDAILLSGYSRFPVHEPGNPLAFVGLLLIKKLLTYDPSKALPVSAFPLSILPEAKPSINCFQALDYFQTGRAHLLLISRTPGLAGGAIGVITLEDIIEEIISEEIVDETDRYEDNISKKRAKRATTAAIMRGIVERERRRDTKDSVSERTPLLAGIPESGDNGLPSASSTNGQNYGGVVSESPKDS</sequence>
<dbReference type="GO" id="GO:0030026">
    <property type="term" value="P:intracellular manganese ion homeostasis"/>
    <property type="evidence" value="ECO:0007669"/>
    <property type="project" value="TreeGrafter"/>
</dbReference>
<comment type="subcellular location">
    <subcellularLocation>
        <location evidence="1">Membrane</location>
        <topology evidence="1">Multi-pass membrane protein</topology>
    </subcellularLocation>
</comment>